<dbReference type="FunCoup" id="B3S3T3">
    <property type="interactions" value="2633"/>
</dbReference>
<evidence type="ECO:0000256" key="2">
    <source>
        <dbReference type="ARBA" id="ARBA00022737"/>
    </source>
</evidence>
<name>B3S3T3_TRIAD</name>
<dbReference type="PRINTS" id="PR00961">
    <property type="entry name" value="HUDSXLRNA"/>
</dbReference>
<evidence type="ECO:0000313" key="8">
    <source>
        <dbReference type="EMBL" id="EDV22521.1"/>
    </source>
</evidence>
<reference evidence="8 9" key="1">
    <citation type="journal article" date="2008" name="Nature">
        <title>The Trichoplax genome and the nature of placozoans.</title>
        <authorList>
            <person name="Srivastava M."/>
            <person name="Begovic E."/>
            <person name="Chapman J."/>
            <person name="Putnam N.H."/>
            <person name="Hellsten U."/>
            <person name="Kawashima T."/>
            <person name="Kuo A."/>
            <person name="Mitros T."/>
            <person name="Salamov A."/>
            <person name="Carpenter M.L."/>
            <person name="Signorovitch A.Y."/>
            <person name="Moreno M.A."/>
            <person name="Kamm K."/>
            <person name="Grimwood J."/>
            <person name="Schmutz J."/>
            <person name="Shapiro H."/>
            <person name="Grigoriev I.V."/>
            <person name="Buss L.W."/>
            <person name="Schierwater B."/>
            <person name="Dellaporta S.L."/>
            <person name="Rokhsar D.S."/>
        </authorList>
    </citation>
    <scope>NUCLEOTIDE SEQUENCE [LARGE SCALE GENOMIC DNA]</scope>
    <source>
        <strain evidence="8 9">Grell-BS-1999</strain>
    </source>
</reference>
<feature type="compositionally biased region" description="Polar residues" evidence="6">
    <location>
        <begin position="173"/>
        <end position="205"/>
    </location>
</feature>
<dbReference type="GeneID" id="6756096"/>
<dbReference type="OrthoDB" id="266020at2759"/>
<evidence type="ECO:0000256" key="1">
    <source>
        <dbReference type="ARBA" id="ARBA00004123"/>
    </source>
</evidence>
<evidence type="ECO:0000313" key="9">
    <source>
        <dbReference type="Proteomes" id="UP000009022"/>
    </source>
</evidence>
<dbReference type="Pfam" id="PF00076">
    <property type="entry name" value="RRM_1"/>
    <property type="match status" value="3"/>
</dbReference>
<keyword evidence="9" id="KW-1185">Reference proteome</keyword>
<dbReference type="GO" id="GO:0005737">
    <property type="term" value="C:cytoplasm"/>
    <property type="evidence" value="ECO:0007669"/>
    <property type="project" value="UniProtKB-ARBA"/>
</dbReference>
<feature type="domain" description="RRM" evidence="7">
    <location>
        <begin position="223"/>
        <end position="302"/>
    </location>
</feature>
<dbReference type="eggNOG" id="KOG0145">
    <property type="taxonomic scope" value="Eukaryota"/>
</dbReference>
<dbReference type="AlphaFoldDB" id="B3S3T3"/>
<dbReference type="PROSITE" id="PS50102">
    <property type="entry name" value="RRM"/>
    <property type="match status" value="3"/>
</dbReference>
<organism evidence="8 9">
    <name type="scientific">Trichoplax adhaerens</name>
    <name type="common">Trichoplax reptans</name>
    <dbReference type="NCBI Taxonomy" id="10228"/>
    <lineage>
        <taxon>Eukaryota</taxon>
        <taxon>Metazoa</taxon>
        <taxon>Placozoa</taxon>
        <taxon>Uniplacotomia</taxon>
        <taxon>Trichoplacea</taxon>
        <taxon>Trichoplacidae</taxon>
        <taxon>Trichoplax</taxon>
    </lineage>
</organism>
<keyword evidence="4" id="KW-0539">Nucleus</keyword>
<dbReference type="HOGENOM" id="CLU_026186_2_2_1"/>
<evidence type="ECO:0000256" key="3">
    <source>
        <dbReference type="ARBA" id="ARBA00022884"/>
    </source>
</evidence>
<dbReference type="PANTHER" id="PTHR48025">
    <property type="entry name" value="OS02G0815200 PROTEIN"/>
    <property type="match status" value="1"/>
</dbReference>
<dbReference type="Proteomes" id="UP000009022">
    <property type="component" value="Unassembled WGS sequence"/>
</dbReference>
<dbReference type="SMART" id="SM00360">
    <property type="entry name" value="RRM"/>
    <property type="match status" value="3"/>
</dbReference>
<evidence type="ECO:0000256" key="5">
    <source>
        <dbReference type="PROSITE-ProRule" id="PRU00176"/>
    </source>
</evidence>
<dbReference type="OMA" id="AFIRYDQ"/>
<proteinExistence type="predicted"/>
<dbReference type="CDD" id="cd12650">
    <property type="entry name" value="RRM1_Hu"/>
    <property type="match status" value="1"/>
</dbReference>
<dbReference type="GO" id="GO:1990904">
    <property type="term" value="C:ribonucleoprotein complex"/>
    <property type="evidence" value="ECO:0007669"/>
    <property type="project" value="InterPro"/>
</dbReference>
<dbReference type="GO" id="GO:0010629">
    <property type="term" value="P:negative regulation of gene expression"/>
    <property type="evidence" value="ECO:0007669"/>
    <property type="project" value="UniProtKB-ARBA"/>
</dbReference>
<evidence type="ECO:0000256" key="4">
    <source>
        <dbReference type="ARBA" id="ARBA00023242"/>
    </source>
</evidence>
<dbReference type="InterPro" id="IPR050502">
    <property type="entry name" value="Euk_RNA-bind_prot"/>
</dbReference>
<dbReference type="Gene3D" id="3.30.70.330">
    <property type="match status" value="3"/>
</dbReference>
<dbReference type="InParanoid" id="B3S3T3"/>
<dbReference type="InterPro" id="IPR034775">
    <property type="entry name" value="Elav_RRM1"/>
</dbReference>
<dbReference type="InterPro" id="IPR035979">
    <property type="entry name" value="RBD_domain_sf"/>
</dbReference>
<gene>
    <name evidence="8" type="ORF">TRIADDRAFT_28658</name>
</gene>
<keyword evidence="3 5" id="KW-0694">RNA-binding</keyword>
<keyword evidence="2" id="KW-0677">Repeat</keyword>
<dbReference type="InterPro" id="IPR000504">
    <property type="entry name" value="RRM_dom"/>
</dbReference>
<dbReference type="RefSeq" id="XP_002115065.1">
    <property type="nucleotide sequence ID" value="XM_002115029.1"/>
</dbReference>
<dbReference type="CDD" id="cd12652">
    <property type="entry name" value="RRM2_Hu"/>
    <property type="match status" value="1"/>
</dbReference>
<dbReference type="GO" id="GO:0009967">
    <property type="term" value="P:positive regulation of signal transduction"/>
    <property type="evidence" value="ECO:0007669"/>
    <property type="project" value="UniProtKB-ARBA"/>
</dbReference>
<dbReference type="KEGG" id="tad:TRIADDRAFT_28658"/>
<comment type="subcellular location">
    <subcellularLocation>
        <location evidence="1">Nucleus</location>
    </subcellularLocation>
</comment>
<dbReference type="GO" id="GO:0003729">
    <property type="term" value="F:mRNA binding"/>
    <property type="evidence" value="ECO:0007669"/>
    <property type="project" value="UniProtKB-ARBA"/>
</dbReference>
<protein>
    <recommendedName>
        <fullName evidence="7">RRM domain-containing protein</fullName>
    </recommendedName>
</protein>
<dbReference type="PhylomeDB" id="B3S3T3"/>
<dbReference type="GO" id="GO:0050686">
    <property type="term" value="P:negative regulation of mRNA processing"/>
    <property type="evidence" value="ECO:0007669"/>
    <property type="project" value="UniProtKB-ARBA"/>
</dbReference>
<dbReference type="FunFam" id="3.30.70.330:FF:000383">
    <property type="entry name" value="Sex lethal, isoform D"/>
    <property type="match status" value="2"/>
</dbReference>
<dbReference type="CTD" id="6756096"/>
<evidence type="ECO:0000259" key="7">
    <source>
        <dbReference type="PROSITE" id="PS50102"/>
    </source>
</evidence>
<feature type="region of interest" description="Disordered" evidence="6">
    <location>
        <begin position="173"/>
        <end position="213"/>
    </location>
</feature>
<dbReference type="InterPro" id="IPR002343">
    <property type="entry name" value="Hud_Sxl_RNA"/>
</dbReference>
<dbReference type="PANTHER" id="PTHR48025:SF1">
    <property type="entry name" value="RRM DOMAIN-CONTAINING PROTEIN"/>
    <property type="match status" value="1"/>
</dbReference>
<feature type="domain" description="RRM" evidence="7">
    <location>
        <begin position="94"/>
        <end position="173"/>
    </location>
</feature>
<dbReference type="FunFam" id="3.30.70.330:FF:000205">
    <property type="entry name" value="Sex lethal, isoform B"/>
    <property type="match status" value="1"/>
</dbReference>
<dbReference type="CDD" id="cd12377">
    <property type="entry name" value="RRM3_Hu"/>
    <property type="match status" value="1"/>
</dbReference>
<dbReference type="SUPFAM" id="SSF54928">
    <property type="entry name" value="RNA-binding domain, RBD"/>
    <property type="match status" value="2"/>
</dbReference>
<sequence>MAEKIDQSNLIVNYLPQSMTQDEIQSLFSSCGKVISCKLVRDKNSHHSLGYAFVKYEDVADANKAISSLNGLRLQSKVIKVSYARPSSAAIKNANLYVSGLPLHYTHQDLDNLFGQYGAIITSKVLYDGNGVSRGVGFVRYDKRNEAEAAILALNKTLPNGFQAQLTVKFANTPNQKSQSSENSDYTDIQQSYGGPMRHQSSSVRYSPMAANDSPANSNSNNWCIFIYNLPQDAEDSLLYQLFAPYGAINNVKLIRELNSKKCKGYGFVNMVNYEEAYNAILHLNGYDVGENRLLQVSFKNNSKKTSNR</sequence>
<feature type="domain" description="RRM" evidence="7">
    <location>
        <begin position="8"/>
        <end position="86"/>
    </location>
</feature>
<evidence type="ECO:0000256" key="6">
    <source>
        <dbReference type="SAM" id="MobiDB-lite"/>
    </source>
</evidence>
<dbReference type="InterPro" id="IPR012677">
    <property type="entry name" value="Nucleotide-bd_a/b_plait_sf"/>
</dbReference>
<dbReference type="EMBL" id="DS985249">
    <property type="protein sequence ID" value="EDV22521.1"/>
    <property type="molecule type" value="Genomic_DNA"/>
</dbReference>
<dbReference type="STRING" id="10228.B3S3T3"/>
<accession>B3S3T3</accession>
<dbReference type="GO" id="GO:0005634">
    <property type="term" value="C:nucleus"/>
    <property type="evidence" value="ECO:0007669"/>
    <property type="project" value="UniProtKB-SubCell"/>
</dbReference>